<sequence>MSECYDAKLCEERHKQINETFDLHERRLNDHSSRLKKIENENVGTAKDVQNFKDTLEDIKQLIEKMTMQLEGLKEKPAKRWDSLINQIITVLVGIIIGKFLK</sequence>
<keyword evidence="3" id="KW-1185">Reference proteome</keyword>
<keyword evidence="1" id="KW-0175">Coiled coil</keyword>
<dbReference type="Proteomes" id="UP001564657">
    <property type="component" value="Unassembled WGS sequence"/>
</dbReference>
<accession>A0ABV4BKV3</accession>
<dbReference type="EMBL" id="JBGEWD010000003">
    <property type="protein sequence ID" value="MEY7999420.1"/>
    <property type="molecule type" value="Genomic_DNA"/>
</dbReference>
<gene>
    <name evidence="2" type="ORF">AB8U03_04270</name>
</gene>
<proteinExistence type="predicted"/>
<evidence type="ECO:0000313" key="2">
    <source>
        <dbReference type="EMBL" id="MEY7999420.1"/>
    </source>
</evidence>
<organism evidence="2 3">
    <name type="scientific">Clostridium moutaii</name>
    <dbReference type="NCBI Taxonomy" id="3240932"/>
    <lineage>
        <taxon>Bacteria</taxon>
        <taxon>Bacillati</taxon>
        <taxon>Bacillota</taxon>
        <taxon>Clostridia</taxon>
        <taxon>Eubacteriales</taxon>
        <taxon>Clostridiaceae</taxon>
        <taxon>Clostridium</taxon>
    </lineage>
</organism>
<evidence type="ECO:0000256" key="1">
    <source>
        <dbReference type="SAM" id="Coils"/>
    </source>
</evidence>
<reference evidence="2 3" key="1">
    <citation type="submission" date="2024-08" db="EMBL/GenBank/DDBJ databases">
        <title>Clostridium lapicellarii sp. nov., and Clostridium renhuaiense sp. nov., two species isolated from the mud in a fermentation cellar used for producing sauce-flavour Chinese liquors.</title>
        <authorList>
            <person name="Yang F."/>
            <person name="Wang H."/>
            <person name="Chen L.Q."/>
            <person name="Zhou N."/>
            <person name="Lu J.J."/>
            <person name="Pu X.X."/>
            <person name="Wan B."/>
            <person name="Wang L."/>
            <person name="Liu S.J."/>
        </authorList>
    </citation>
    <scope>NUCLEOTIDE SEQUENCE [LARGE SCALE GENOMIC DNA]</scope>
    <source>
        <strain evidence="2 3">MT-5</strain>
    </source>
</reference>
<feature type="coiled-coil region" evidence="1">
    <location>
        <begin position="21"/>
        <end position="76"/>
    </location>
</feature>
<name>A0ABV4BKV3_9CLOT</name>
<protein>
    <submittedName>
        <fullName evidence="2">Uncharacterized protein</fullName>
    </submittedName>
</protein>
<dbReference type="RefSeq" id="WP_369703312.1">
    <property type="nucleotide sequence ID" value="NZ_JBGEWD010000003.1"/>
</dbReference>
<evidence type="ECO:0000313" key="3">
    <source>
        <dbReference type="Proteomes" id="UP001564657"/>
    </source>
</evidence>
<comment type="caution">
    <text evidence="2">The sequence shown here is derived from an EMBL/GenBank/DDBJ whole genome shotgun (WGS) entry which is preliminary data.</text>
</comment>